<accession>A0A7Y7E6E2</accession>
<gene>
    <name evidence="3" type="ORF">HG542_06430</name>
</gene>
<dbReference type="Proteomes" id="UP000587462">
    <property type="component" value="Unassembled WGS sequence"/>
</dbReference>
<dbReference type="RefSeq" id="WP_171079078.1">
    <property type="nucleotide sequence ID" value="NZ_BNBU01000002.1"/>
</dbReference>
<dbReference type="SUPFAM" id="SSF81606">
    <property type="entry name" value="PP2C-like"/>
    <property type="match status" value="1"/>
</dbReference>
<reference evidence="3 4" key="1">
    <citation type="submission" date="2020-04" db="EMBL/GenBank/DDBJ databases">
        <title>Draft Genome Sequence of Streptomyces morookaense DSM 40503, an 8-azaguanine-producing strain.</title>
        <authorList>
            <person name="Qi J."/>
            <person name="Gao J.-M."/>
        </authorList>
    </citation>
    <scope>NUCLEOTIDE SEQUENCE [LARGE SCALE GENOMIC DNA]</scope>
    <source>
        <strain evidence="3 4">DSM 40503</strain>
    </source>
</reference>
<evidence type="ECO:0000313" key="3">
    <source>
        <dbReference type="EMBL" id="NVK77296.1"/>
    </source>
</evidence>
<name>A0A7Y7E6E2_STRMO</name>
<comment type="caution">
    <text evidence="3">The sequence shown here is derived from an EMBL/GenBank/DDBJ whole genome shotgun (WGS) entry which is preliminary data.</text>
</comment>
<evidence type="ECO:0000256" key="1">
    <source>
        <dbReference type="SAM" id="MobiDB-lite"/>
    </source>
</evidence>
<evidence type="ECO:0000259" key="2">
    <source>
        <dbReference type="Pfam" id="PF13672"/>
    </source>
</evidence>
<protein>
    <submittedName>
        <fullName evidence="3">Protein phosphatase 2C domain-containing protein</fullName>
    </submittedName>
</protein>
<sequence length="324" mass="34761">MNDLAPRGLLQLPAPYRPAPVTGPSRDPANGTDWQPITVGTPCLQFEPRPPRTISYRPDAVCDGWSTEHLTVRLASVRGYAHRHDGRPREDDAAVAYHEPTGTVLFAVADGVSSATEPYIGATLACRTAIDDLTYQLDEGHGVDLVRTVRAAAWQLAARVAGAGRQATAEHSQEAERRYATTLVAGTVSTGQHGVPEVSLVQAGDSGAWLLHRGSGYFERLLTTKDSTGEDVLSSAVTPLPRVSATLQPIHVRLLPDSVLLVGSDGFGDPLGDGTGDVAHLFAHHLRTPPPTHGVAHLLDFSRETFDDDRTLLAVWPRHLLPGE</sequence>
<evidence type="ECO:0000313" key="4">
    <source>
        <dbReference type="Proteomes" id="UP000587462"/>
    </source>
</evidence>
<proteinExistence type="predicted"/>
<dbReference type="Gene3D" id="3.60.40.10">
    <property type="entry name" value="PPM-type phosphatase domain"/>
    <property type="match status" value="1"/>
</dbReference>
<dbReference type="AlphaFoldDB" id="A0A7Y7E6E2"/>
<feature type="region of interest" description="Disordered" evidence="1">
    <location>
        <begin position="1"/>
        <end position="33"/>
    </location>
</feature>
<keyword evidence="4" id="KW-1185">Reference proteome</keyword>
<feature type="domain" description="PPM-type phosphatase" evidence="2">
    <location>
        <begin position="78"/>
        <end position="290"/>
    </location>
</feature>
<dbReference type="InterPro" id="IPR001932">
    <property type="entry name" value="PPM-type_phosphatase-like_dom"/>
</dbReference>
<organism evidence="3 4">
    <name type="scientific">Streptomyces morookaense</name>
    <name type="common">Streptoverticillium morookaense</name>
    <dbReference type="NCBI Taxonomy" id="1970"/>
    <lineage>
        <taxon>Bacteria</taxon>
        <taxon>Bacillati</taxon>
        <taxon>Actinomycetota</taxon>
        <taxon>Actinomycetes</taxon>
        <taxon>Kitasatosporales</taxon>
        <taxon>Streptomycetaceae</taxon>
        <taxon>Streptomyces</taxon>
    </lineage>
</organism>
<dbReference type="EMBL" id="JABBXF010000010">
    <property type="protein sequence ID" value="NVK77296.1"/>
    <property type="molecule type" value="Genomic_DNA"/>
</dbReference>
<dbReference type="Pfam" id="PF13672">
    <property type="entry name" value="PP2C_2"/>
    <property type="match status" value="1"/>
</dbReference>
<dbReference type="InterPro" id="IPR036457">
    <property type="entry name" value="PPM-type-like_dom_sf"/>
</dbReference>